<dbReference type="InterPro" id="IPR036179">
    <property type="entry name" value="Ig-like_dom_sf"/>
</dbReference>
<name>A0ABQ0FMP9_APOSI</name>
<dbReference type="SMART" id="SM00148">
    <property type="entry name" value="PLCXc"/>
    <property type="match status" value="1"/>
</dbReference>
<evidence type="ECO:0000256" key="3">
    <source>
        <dbReference type="ARBA" id="ARBA00023157"/>
    </source>
</evidence>
<dbReference type="InterPro" id="IPR042381">
    <property type="entry name" value="CD96"/>
</dbReference>
<feature type="domain" description="Ig-like" evidence="4">
    <location>
        <begin position="236"/>
        <end position="341"/>
    </location>
</feature>
<reference evidence="5 6" key="1">
    <citation type="submission" date="2024-08" db="EMBL/GenBank/DDBJ databases">
        <title>The draft genome of Apodemus speciosus.</title>
        <authorList>
            <person name="Nabeshima K."/>
            <person name="Suzuki S."/>
            <person name="Onuma M."/>
        </authorList>
    </citation>
    <scope>NUCLEOTIDE SEQUENCE [LARGE SCALE GENOMIC DNA]</scope>
    <source>
        <strain evidence="5">IB14-021</strain>
    </source>
</reference>
<dbReference type="InterPro" id="IPR003599">
    <property type="entry name" value="Ig_sub"/>
</dbReference>
<evidence type="ECO:0000313" key="5">
    <source>
        <dbReference type="EMBL" id="GAB1300311.1"/>
    </source>
</evidence>
<dbReference type="InterPro" id="IPR007110">
    <property type="entry name" value="Ig-like_dom"/>
</dbReference>
<dbReference type="Pfam" id="PF08205">
    <property type="entry name" value="C2-set_2"/>
    <property type="match status" value="1"/>
</dbReference>
<feature type="domain" description="Ig-like" evidence="4">
    <location>
        <begin position="124"/>
        <end position="231"/>
    </location>
</feature>
<dbReference type="InterPro" id="IPR017946">
    <property type="entry name" value="PLC-like_Pdiesterase_TIM-brl"/>
</dbReference>
<comment type="subcellular location">
    <subcellularLocation>
        <location evidence="1">Membrane</location>
        <topology evidence="1">Single-pass type I membrane protein</topology>
    </subcellularLocation>
</comment>
<comment type="caution">
    <text evidence="5">The sequence shown here is derived from an EMBL/GenBank/DDBJ whole genome shotgun (WGS) entry which is preliminary data.</text>
</comment>
<proteinExistence type="predicted"/>
<evidence type="ECO:0000256" key="1">
    <source>
        <dbReference type="ARBA" id="ARBA00004479"/>
    </source>
</evidence>
<evidence type="ECO:0000313" key="6">
    <source>
        <dbReference type="Proteomes" id="UP001623349"/>
    </source>
</evidence>
<dbReference type="Proteomes" id="UP001623349">
    <property type="component" value="Unassembled WGS sequence"/>
</dbReference>
<dbReference type="SUPFAM" id="SSF48726">
    <property type="entry name" value="Immunoglobulin"/>
    <property type="match status" value="3"/>
</dbReference>
<dbReference type="Gene3D" id="3.20.20.190">
    <property type="entry name" value="Phosphatidylinositol (PI) phosphodiesterase"/>
    <property type="match status" value="1"/>
</dbReference>
<dbReference type="InterPro" id="IPR013162">
    <property type="entry name" value="CD80_C2-set"/>
</dbReference>
<dbReference type="SUPFAM" id="SSF51695">
    <property type="entry name" value="PLC-like phosphodiesterases"/>
    <property type="match status" value="1"/>
</dbReference>
<protein>
    <submittedName>
        <fullName evidence="5">T-cell surface protein tactile</fullName>
    </submittedName>
</protein>
<dbReference type="PANTHER" id="PTHR15317">
    <property type="entry name" value="T-CELL SURFACE PROTEIN TACTILE"/>
    <property type="match status" value="1"/>
</dbReference>
<dbReference type="EMBL" id="BAAFST010000016">
    <property type="protein sequence ID" value="GAB1300311.1"/>
    <property type="molecule type" value="Genomic_DNA"/>
</dbReference>
<evidence type="ECO:0000256" key="2">
    <source>
        <dbReference type="ARBA" id="ARBA00023136"/>
    </source>
</evidence>
<dbReference type="PROSITE" id="PS50835">
    <property type="entry name" value="IG_LIKE"/>
    <property type="match status" value="2"/>
</dbReference>
<keyword evidence="3" id="KW-1015">Disulfide bond</keyword>
<gene>
    <name evidence="5" type="ORF">APTSU1_001554900</name>
</gene>
<dbReference type="CDD" id="cd08616">
    <property type="entry name" value="PI-PLCXD1c"/>
    <property type="match status" value="1"/>
</dbReference>
<dbReference type="InterPro" id="IPR042158">
    <property type="entry name" value="PLCXD1/2/3"/>
</dbReference>
<keyword evidence="6" id="KW-1185">Reference proteome</keyword>
<dbReference type="Gene3D" id="2.60.40.10">
    <property type="entry name" value="Immunoglobulins"/>
    <property type="match status" value="3"/>
</dbReference>
<dbReference type="SMART" id="SM00409">
    <property type="entry name" value="IG"/>
    <property type="match status" value="2"/>
</dbReference>
<sequence length="731" mass="82785">METSSKGVWEELFNAGDNVYALPGSDVNLTCQTKEKDFLVQMQWSRVTDKTDMIAVYHPQYGFHCRQGKACDSQVAAMKTPKGVTNWTLYLRNISSTLSGKYECSFTLYPEGIKTTVYNLIVEPYTQDEHNHTIEIETNRTLEIPCFQNASSEISPSFTFSWLVEKAGREEVLFTHDHQVSHSASFKGRVRLGADYGLYLSPVQIQDDGRTFSCRLSVSPLKVWKTSTTVKVFAKPEIFMTMENSTMDVEGERVFTCLLKNVFPKANIAWLIDGRFLQGNEEGIYITNEEKNRSSGFREVKSVFRRMHNRPYQSNKMTVWCMALSPGPRNKTWTTSSQPITFSLDSVTAPVKRLPNVTGSTLDEQPFQDAQVSPTTICLTLSDSVTAPVKRLPNVTGSTLDEQPFQDAQVSPTSYLATSSVTIADETVLSPDATPQMLANEPRCSHDSFSYWVDEKSPVGPDQTQAVKRLARISLVKKLMKKWSVTQNLTFREQLEAGIRYFDLRVSSKPGDTDQEIYFIHGLFGIKVWDGLMEIDAFLTQHPQEIIFLDFNHFYAMDEAHHKCLVLRIQEAFGNKLCPACSVESMTLRSLWEKKYQVLIFYHCPFYKQYPFLWPGKKIPAPWANTTSVQKLILFLETTLSERAPRGAFHVSQAILTPRVKTIARGLVGGLKNTLVHRNLPAILEWVKTQKPGAMGVNIITSDFVDLIDFATTVIELNDLLEDQDRALTKC</sequence>
<dbReference type="InterPro" id="IPR000909">
    <property type="entry name" value="PLipase_C_PInositol-sp_X_dom"/>
</dbReference>
<evidence type="ECO:0000259" key="4">
    <source>
        <dbReference type="PROSITE" id="PS50835"/>
    </source>
</evidence>
<dbReference type="InterPro" id="IPR013783">
    <property type="entry name" value="Ig-like_fold"/>
</dbReference>
<organism evidence="5 6">
    <name type="scientific">Apodemus speciosus</name>
    <name type="common">Large Japanese field mouse</name>
    <dbReference type="NCBI Taxonomy" id="105296"/>
    <lineage>
        <taxon>Eukaryota</taxon>
        <taxon>Metazoa</taxon>
        <taxon>Chordata</taxon>
        <taxon>Craniata</taxon>
        <taxon>Vertebrata</taxon>
        <taxon>Euteleostomi</taxon>
        <taxon>Mammalia</taxon>
        <taxon>Eutheria</taxon>
        <taxon>Euarchontoglires</taxon>
        <taxon>Glires</taxon>
        <taxon>Rodentia</taxon>
        <taxon>Myomorpha</taxon>
        <taxon>Muroidea</taxon>
        <taxon>Muridae</taxon>
        <taxon>Murinae</taxon>
        <taxon>Apodemus</taxon>
    </lineage>
</organism>
<accession>A0ABQ0FMP9</accession>
<keyword evidence="2" id="KW-0472">Membrane</keyword>
<dbReference type="PANTHER" id="PTHR15317:SF1">
    <property type="entry name" value="T-CELL SURFACE PROTEIN TACTILE"/>
    <property type="match status" value="1"/>
</dbReference>